<keyword evidence="4" id="KW-0808">Transferase</keyword>
<feature type="signal peptide" evidence="1">
    <location>
        <begin position="1"/>
        <end position="26"/>
    </location>
</feature>
<evidence type="ECO:0000313" key="4">
    <source>
        <dbReference type="EMBL" id="PKA50222.1"/>
    </source>
</evidence>
<dbReference type="InterPro" id="IPR009448">
    <property type="entry name" value="UDP-g_GGtrans"/>
</dbReference>
<gene>
    <name evidence="4" type="primary">UGGT</name>
    <name evidence="4" type="ORF">AXF42_Ash017816</name>
</gene>
<accession>A0A2I0A3U9</accession>
<dbReference type="InterPro" id="IPR040694">
    <property type="entry name" value="UGGT_TRXL_2"/>
</dbReference>
<organism evidence="4 5">
    <name type="scientific">Apostasia shenzhenica</name>
    <dbReference type="NCBI Taxonomy" id="1088818"/>
    <lineage>
        <taxon>Eukaryota</taxon>
        <taxon>Viridiplantae</taxon>
        <taxon>Streptophyta</taxon>
        <taxon>Embryophyta</taxon>
        <taxon>Tracheophyta</taxon>
        <taxon>Spermatophyta</taxon>
        <taxon>Magnoliopsida</taxon>
        <taxon>Liliopsida</taxon>
        <taxon>Asparagales</taxon>
        <taxon>Orchidaceae</taxon>
        <taxon>Apostasioideae</taxon>
        <taxon>Apostasia</taxon>
    </lineage>
</organism>
<feature type="domain" description="UGGT thioredoxin-like" evidence="2">
    <location>
        <begin position="45"/>
        <end position="260"/>
    </location>
</feature>
<keyword evidence="1" id="KW-0732">Signal</keyword>
<evidence type="ECO:0000256" key="1">
    <source>
        <dbReference type="SAM" id="SignalP"/>
    </source>
</evidence>
<dbReference type="Proteomes" id="UP000236161">
    <property type="component" value="Unassembled WGS sequence"/>
</dbReference>
<dbReference type="EC" id="2.4.1.-" evidence="4"/>
<dbReference type="GO" id="GO:0005783">
    <property type="term" value="C:endoplasmic reticulum"/>
    <property type="evidence" value="ECO:0007669"/>
    <property type="project" value="TreeGrafter"/>
</dbReference>
<feature type="chain" id="PRO_5014183413" evidence="1">
    <location>
        <begin position="27"/>
        <end position="606"/>
    </location>
</feature>
<protein>
    <submittedName>
        <fullName evidence="4">UDP-glucose:glycoprotein glucosyltransferase</fullName>
        <ecNumber evidence="4">2.4.1.-</ecNumber>
    </submittedName>
</protein>
<dbReference type="Pfam" id="PF18401">
    <property type="entry name" value="Thioredoxin_13"/>
    <property type="match status" value="1"/>
</dbReference>
<dbReference type="GO" id="GO:0051082">
    <property type="term" value="F:unfolded protein binding"/>
    <property type="evidence" value="ECO:0007669"/>
    <property type="project" value="TreeGrafter"/>
</dbReference>
<dbReference type="GO" id="GO:0018279">
    <property type="term" value="P:protein N-linked glycosylation via asparagine"/>
    <property type="evidence" value="ECO:0007669"/>
    <property type="project" value="TreeGrafter"/>
</dbReference>
<proteinExistence type="predicted"/>
<feature type="domain" description="UGGT thioredoxin-like" evidence="3">
    <location>
        <begin position="350"/>
        <end position="456"/>
    </location>
</feature>
<evidence type="ECO:0000259" key="2">
    <source>
        <dbReference type="Pfam" id="PF18400"/>
    </source>
</evidence>
<dbReference type="GO" id="GO:0036503">
    <property type="term" value="P:ERAD pathway"/>
    <property type="evidence" value="ECO:0007669"/>
    <property type="project" value="TreeGrafter"/>
</dbReference>
<keyword evidence="5" id="KW-1185">Reference proteome</keyword>
<evidence type="ECO:0000313" key="5">
    <source>
        <dbReference type="Proteomes" id="UP000236161"/>
    </source>
</evidence>
<dbReference type="InterPro" id="IPR040693">
    <property type="entry name" value="UGGT_TRXL_1"/>
</dbReference>
<dbReference type="AlphaFoldDB" id="A0A2I0A3U9"/>
<keyword evidence="4" id="KW-0328">Glycosyltransferase</keyword>
<sequence length="606" mass="67582">MDRSLRSRVLALALFAILLTVASCYADIRRPKNVQVSLRAKWPGTSLLLEASELLSKEWKDLFWEFTELWLQQDKVSNCSTVRCCVDEIVKVGRSLLSENLGSIFEFSLTLRSTSPRLALYRQLAEESISSFPFDDEVNSITAGPSSDGPKVDYSYTTSNLHKSGGSCCWVDIGSMLFFNVPDLLSWLGSSIDYDADSLEQPELFDFDHLYPGSSVSKKGAIFYGALGMKCFEEFHVILAEASKKGVIRYVVRPVLPSRCLAAASFCSVAGATDPVNLGGYGVELALKNMEYKAMDDSAIKKGVVLEDPRTDDLSQEIRGFIFSKILERKPEFTGDIMAFRDHLLSSTISDTLEVWELKDLGHQTAQKIVHASDPLQSMQDINQNFPSIVSSLSRMKLNDSIKEEIIANQRMVPPGKSLMALNGALINIEEVDLYLLMEMVHEELSLADQFSRLKILMPMFPGQLRYIRKNLFHAVYVLDPATNCGAEIVDMILSMYQNSVPMRFGVILYSSRLVKHIEENRGNLHTPAEEDDFNDGDDVSSLLPLLFFSSLAWAETSGKSARAQRQQQQALRELNPFFSFLFFHAAEKGEGRGKGGGLGFAVCCS</sequence>
<dbReference type="OrthoDB" id="27683at2759"/>
<name>A0A2I0A3U9_9ASPA</name>
<dbReference type="PANTHER" id="PTHR11226">
    <property type="entry name" value="UDP-GLUCOSE GLYCOPROTEIN:GLUCOSYLTRANSFERASE"/>
    <property type="match status" value="1"/>
</dbReference>
<dbReference type="EMBL" id="KZ452027">
    <property type="protein sequence ID" value="PKA50222.1"/>
    <property type="molecule type" value="Genomic_DNA"/>
</dbReference>
<dbReference type="Pfam" id="PF18400">
    <property type="entry name" value="Thioredoxin_12"/>
    <property type="match status" value="1"/>
</dbReference>
<dbReference type="GO" id="GO:0003980">
    <property type="term" value="F:UDP-glucose:glycoprotein glucosyltransferase activity"/>
    <property type="evidence" value="ECO:0007669"/>
    <property type="project" value="InterPro"/>
</dbReference>
<dbReference type="PROSITE" id="PS51257">
    <property type="entry name" value="PROKAR_LIPOPROTEIN"/>
    <property type="match status" value="1"/>
</dbReference>
<reference evidence="4 5" key="1">
    <citation type="journal article" date="2017" name="Nature">
        <title>The Apostasia genome and the evolution of orchids.</title>
        <authorList>
            <person name="Zhang G.Q."/>
            <person name="Liu K.W."/>
            <person name="Li Z."/>
            <person name="Lohaus R."/>
            <person name="Hsiao Y.Y."/>
            <person name="Niu S.C."/>
            <person name="Wang J.Y."/>
            <person name="Lin Y.C."/>
            <person name="Xu Q."/>
            <person name="Chen L.J."/>
            <person name="Yoshida K."/>
            <person name="Fujiwara S."/>
            <person name="Wang Z.W."/>
            <person name="Zhang Y.Q."/>
            <person name="Mitsuda N."/>
            <person name="Wang M."/>
            <person name="Liu G.H."/>
            <person name="Pecoraro L."/>
            <person name="Huang H.X."/>
            <person name="Xiao X.J."/>
            <person name="Lin M."/>
            <person name="Wu X.Y."/>
            <person name="Wu W.L."/>
            <person name="Chen Y.Y."/>
            <person name="Chang S.B."/>
            <person name="Sakamoto S."/>
            <person name="Ohme-Takagi M."/>
            <person name="Yagi M."/>
            <person name="Zeng S.J."/>
            <person name="Shen C.Y."/>
            <person name="Yeh C.M."/>
            <person name="Luo Y.B."/>
            <person name="Tsai W.C."/>
            <person name="Van de Peer Y."/>
            <person name="Liu Z.J."/>
        </authorList>
    </citation>
    <scope>NUCLEOTIDE SEQUENCE [LARGE SCALE GENOMIC DNA]</scope>
    <source>
        <strain evidence="5">cv. Shenzhen</strain>
        <tissue evidence="4">Stem</tissue>
    </source>
</reference>
<dbReference type="STRING" id="1088818.A0A2I0A3U9"/>
<dbReference type="PANTHER" id="PTHR11226:SF0">
    <property type="entry name" value="UDP-GLUCOSE:GLYCOPROTEIN GLUCOSYLTRANSFERASE"/>
    <property type="match status" value="1"/>
</dbReference>
<evidence type="ECO:0000259" key="3">
    <source>
        <dbReference type="Pfam" id="PF18401"/>
    </source>
</evidence>